<dbReference type="Pfam" id="PF18962">
    <property type="entry name" value="Por_Secre_tail"/>
    <property type="match status" value="1"/>
</dbReference>
<gene>
    <name evidence="4" type="ORF">MNBD_BACTEROID02-485</name>
</gene>
<accession>A0A3B0QLT2</accession>
<dbReference type="InterPro" id="IPR011519">
    <property type="entry name" value="UnbV_ASPIC"/>
</dbReference>
<name>A0A3B0QLT2_9ZZZZ</name>
<evidence type="ECO:0000259" key="2">
    <source>
        <dbReference type="Pfam" id="PF07593"/>
    </source>
</evidence>
<dbReference type="InterPro" id="IPR028994">
    <property type="entry name" value="Integrin_alpha_N"/>
</dbReference>
<dbReference type="Pfam" id="PF13517">
    <property type="entry name" value="FG-GAP_3"/>
    <property type="match status" value="3"/>
</dbReference>
<dbReference type="PANTHER" id="PTHR16026:SF0">
    <property type="entry name" value="CARTILAGE ACIDIC PROTEIN 1"/>
    <property type="match status" value="1"/>
</dbReference>
<proteinExistence type="predicted"/>
<evidence type="ECO:0000259" key="3">
    <source>
        <dbReference type="Pfam" id="PF18962"/>
    </source>
</evidence>
<dbReference type="Pfam" id="PF07593">
    <property type="entry name" value="UnbV_ASPIC"/>
    <property type="match status" value="1"/>
</dbReference>
<dbReference type="InterPro" id="IPR027039">
    <property type="entry name" value="Crtac1"/>
</dbReference>
<feature type="domain" description="ASPIC/UnbV" evidence="2">
    <location>
        <begin position="416"/>
        <end position="480"/>
    </location>
</feature>
<dbReference type="InterPro" id="IPR013517">
    <property type="entry name" value="FG-GAP"/>
</dbReference>
<reference evidence="4" key="1">
    <citation type="submission" date="2018-06" db="EMBL/GenBank/DDBJ databases">
        <authorList>
            <person name="Zhirakovskaya E."/>
        </authorList>
    </citation>
    <scope>NUCLEOTIDE SEQUENCE</scope>
</reference>
<dbReference type="SUPFAM" id="SSF69318">
    <property type="entry name" value="Integrin alpha N-terminal domain"/>
    <property type="match status" value="1"/>
</dbReference>
<evidence type="ECO:0000256" key="1">
    <source>
        <dbReference type="ARBA" id="ARBA00022729"/>
    </source>
</evidence>
<protein>
    <recommendedName>
        <fullName evidence="5">ASPIC/UnbV domain-containing protein</fullName>
    </recommendedName>
</protein>
<dbReference type="AlphaFoldDB" id="A0A3B0QLT2"/>
<dbReference type="InterPro" id="IPR026444">
    <property type="entry name" value="Secre_tail"/>
</dbReference>
<dbReference type="NCBIfam" id="TIGR04183">
    <property type="entry name" value="Por_Secre_tail"/>
    <property type="match status" value="1"/>
</dbReference>
<sequence>MKQEYLLLFLIFKVIELQSQVAFTDVTATAGIAFNTESVESLAWGDYDNDGDQDLFLSINGLNKLMRNDGNDIFTDVSVAVGLTDIAFSTGCGFGDLDNDGDLDLFVVSSKNGSEQDLFYENLGAASNFIFQSVTSSSSGITDTSSIRGMAFLDYNRDGLLDIYVNTNSNDLVYKNLGNLQFQEVSSTIGVSSANGTEVGAVPTDINNDGWIDIFTGNRSSDLNKLFLNDGTGNFTDITVSAGITEVGLGMGVFSFDYDNDLDMDLYWTSWPGSTEPFQSNAFYQNQGDNTFLDKTIETATSDVSGWGISCNAGDIDNDRFEDFFVSNGFSVNSTQSILYKNINGNSFQDITNSVLGDITWDARGVAFADYDNDGDIDVCLTGNAGADTKLWRNDSTNSNNWVSFSLEGVTSNRSAVGARIEVTANAITTVKEVSGGAGRGSFNSLPVEFGMGNAITISNVKIIWPSGVTENYNSININQINNIKEGDSTLSINDVSINDKTLKTYPNPFKNTFSLDLSQFNDIQSIKIYNILGALIYEKMMPHNENINIKIDNSFSGLLFLTVQLTDKTLTRKIIKY</sequence>
<dbReference type="Gene3D" id="2.130.10.130">
    <property type="entry name" value="Integrin alpha, N-terminal"/>
    <property type="match status" value="1"/>
</dbReference>
<dbReference type="EMBL" id="UOEB01000031">
    <property type="protein sequence ID" value="VAV82734.1"/>
    <property type="molecule type" value="Genomic_DNA"/>
</dbReference>
<dbReference type="PANTHER" id="PTHR16026">
    <property type="entry name" value="CARTILAGE ACIDIC PROTEIN 1"/>
    <property type="match status" value="1"/>
</dbReference>
<evidence type="ECO:0008006" key="5">
    <source>
        <dbReference type="Google" id="ProtNLM"/>
    </source>
</evidence>
<evidence type="ECO:0000313" key="4">
    <source>
        <dbReference type="EMBL" id="VAV82734.1"/>
    </source>
</evidence>
<organism evidence="4">
    <name type="scientific">hydrothermal vent metagenome</name>
    <dbReference type="NCBI Taxonomy" id="652676"/>
    <lineage>
        <taxon>unclassified sequences</taxon>
        <taxon>metagenomes</taxon>
        <taxon>ecological metagenomes</taxon>
    </lineage>
</organism>
<keyword evidence="1" id="KW-0732">Signal</keyword>
<feature type="domain" description="Secretion system C-terminal sorting" evidence="3">
    <location>
        <begin position="506"/>
        <end position="576"/>
    </location>
</feature>